<evidence type="ECO:0000313" key="1">
    <source>
        <dbReference type="EMBL" id="GKV16194.1"/>
    </source>
</evidence>
<proteinExistence type="predicted"/>
<keyword evidence="2" id="KW-1185">Reference proteome</keyword>
<dbReference type="AlphaFoldDB" id="A0AAV5JNC9"/>
<protein>
    <submittedName>
        <fullName evidence="1">Uncharacterized protein</fullName>
    </submittedName>
</protein>
<comment type="caution">
    <text evidence="1">The sequence shown here is derived from an EMBL/GenBank/DDBJ whole genome shotgun (WGS) entry which is preliminary data.</text>
</comment>
<evidence type="ECO:0000313" key="2">
    <source>
        <dbReference type="Proteomes" id="UP001054252"/>
    </source>
</evidence>
<dbReference type="Proteomes" id="UP001054252">
    <property type="component" value="Unassembled WGS sequence"/>
</dbReference>
<gene>
    <name evidence="1" type="ORF">SLEP1_g26874</name>
</gene>
<accession>A0AAV5JNC9</accession>
<organism evidence="1 2">
    <name type="scientific">Rubroshorea leprosula</name>
    <dbReference type="NCBI Taxonomy" id="152421"/>
    <lineage>
        <taxon>Eukaryota</taxon>
        <taxon>Viridiplantae</taxon>
        <taxon>Streptophyta</taxon>
        <taxon>Embryophyta</taxon>
        <taxon>Tracheophyta</taxon>
        <taxon>Spermatophyta</taxon>
        <taxon>Magnoliopsida</taxon>
        <taxon>eudicotyledons</taxon>
        <taxon>Gunneridae</taxon>
        <taxon>Pentapetalae</taxon>
        <taxon>rosids</taxon>
        <taxon>malvids</taxon>
        <taxon>Malvales</taxon>
        <taxon>Dipterocarpaceae</taxon>
        <taxon>Rubroshorea</taxon>
    </lineage>
</organism>
<name>A0AAV5JNC9_9ROSI</name>
<dbReference type="EMBL" id="BPVZ01000045">
    <property type="protein sequence ID" value="GKV16194.1"/>
    <property type="molecule type" value="Genomic_DNA"/>
</dbReference>
<sequence>MSAGKVERGRINIVFCIIDENGYATRISCILHNKNILL</sequence>
<reference evidence="1 2" key="1">
    <citation type="journal article" date="2021" name="Commun. Biol.">
        <title>The genome of Shorea leprosula (Dipterocarpaceae) highlights the ecological relevance of drought in aseasonal tropical rainforests.</title>
        <authorList>
            <person name="Ng K.K.S."/>
            <person name="Kobayashi M.J."/>
            <person name="Fawcett J.A."/>
            <person name="Hatakeyama M."/>
            <person name="Paape T."/>
            <person name="Ng C.H."/>
            <person name="Ang C.C."/>
            <person name="Tnah L.H."/>
            <person name="Lee C.T."/>
            <person name="Nishiyama T."/>
            <person name="Sese J."/>
            <person name="O'Brien M.J."/>
            <person name="Copetti D."/>
            <person name="Mohd Noor M.I."/>
            <person name="Ong R.C."/>
            <person name="Putra M."/>
            <person name="Sireger I.Z."/>
            <person name="Indrioko S."/>
            <person name="Kosugi Y."/>
            <person name="Izuno A."/>
            <person name="Isagi Y."/>
            <person name="Lee S.L."/>
            <person name="Shimizu K.K."/>
        </authorList>
    </citation>
    <scope>NUCLEOTIDE SEQUENCE [LARGE SCALE GENOMIC DNA]</scope>
    <source>
        <strain evidence="1">214</strain>
    </source>
</reference>